<evidence type="ECO:0000313" key="3">
    <source>
        <dbReference type="EMBL" id="KFD61195.1"/>
    </source>
</evidence>
<organism evidence="3">
    <name type="scientific">Trichuris suis</name>
    <name type="common">pig whipworm</name>
    <dbReference type="NCBI Taxonomy" id="68888"/>
    <lineage>
        <taxon>Eukaryota</taxon>
        <taxon>Metazoa</taxon>
        <taxon>Ecdysozoa</taxon>
        <taxon>Nematoda</taxon>
        <taxon>Enoplea</taxon>
        <taxon>Dorylaimia</taxon>
        <taxon>Trichinellida</taxon>
        <taxon>Trichuridae</taxon>
        <taxon>Trichuris</taxon>
    </lineage>
</organism>
<reference evidence="3 4" key="1">
    <citation type="journal article" date="2014" name="Nat. Genet.">
        <title>Genome and transcriptome of the porcine whipworm Trichuris suis.</title>
        <authorList>
            <person name="Jex A.R."/>
            <person name="Nejsum P."/>
            <person name="Schwarz E.M."/>
            <person name="Hu L."/>
            <person name="Young N.D."/>
            <person name="Hall R.S."/>
            <person name="Korhonen P.K."/>
            <person name="Liao S."/>
            <person name="Thamsborg S."/>
            <person name="Xia J."/>
            <person name="Xu P."/>
            <person name="Wang S."/>
            <person name="Scheerlinck J.P."/>
            <person name="Hofmann A."/>
            <person name="Sternberg P.W."/>
            <person name="Wang J."/>
            <person name="Gasser R.B."/>
        </authorList>
    </citation>
    <scope>NUCLEOTIDE SEQUENCE [LARGE SCALE GENOMIC DNA]</scope>
    <source>
        <strain evidence="3">DCEP-RM93F</strain>
        <strain evidence="2">DCEP-RM93M</strain>
    </source>
</reference>
<keyword evidence="4" id="KW-1185">Reference proteome</keyword>
<feature type="compositionally biased region" description="Basic and acidic residues" evidence="1">
    <location>
        <begin position="34"/>
        <end position="69"/>
    </location>
</feature>
<dbReference type="EMBL" id="KL367632">
    <property type="protein sequence ID" value="KFD61195.1"/>
    <property type="molecule type" value="Genomic_DNA"/>
</dbReference>
<gene>
    <name evidence="2" type="ORF">M513_00849</name>
    <name evidence="3" type="ORF">M514_00849</name>
</gene>
<feature type="compositionally biased region" description="Acidic residues" evidence="1">
    <location>
        <begin position="70"/>
        <end position="88"/>
    </location>
</feature>
<dbReference type="EMBL" id="KL363185">
    <property type="protein sequence ID" value="KFD58086.1"/>
    <property type="molecule type" value="Genomic_DNA"/>
</dbReference>
<dbReference type="Proteomes" id="UP000030764">
    <property type="component" value="Unassembled WGS sequence"/>
</dbReference>
<feature type="region of interest" description="Disordered" evidence="1">
    <location>
        <begin position="18"/>
        <end position="186"/>
    </location>
</feature>
<feature type="compositionally biased region" description="Basic and acidic residues" evidence="1">
    <location>
        <begin position="91"/>
        <end position="109"/>
    </location>
</feature>
<feature type="compositionally biased region" description="Acidic residues" evidence="1">
    <location>
        <begin position="21"/>
        <end position="31"/>
    </location>
</feature>
<proteinExistence type="predicted"/>
<evidence type="ECO:0000313" key="4">
    <source>
        <dbReference type="Proteomes" id="UP000030764"/>
    </source>
</evidence>
<accession>A0A085MVE9</accession>
<protein>
    <submittedName>
        <fullName evidence="3">Uncharacterized protein</fullName>
    </submittedName>
</protein>
<dbReference type="AlphaFoldDB" id="A0A085MVE9"/>
<sequence length="186" mass="20286">MCVREFRSERRHKLCSADISSVDDEISDSVTEEGSAKDQLLDKKIEEEKGIVEQGKANEDGDVEGRESVDEVSDVEEQGNEEEKESAEEQTNVHDERNFVEKESIREQESIVVEEELSDVESAGSVVEDDGDSKPDGSPENVDLEGENGLPPSKEGNAIVGDMQSDSLEEANVSLSNSSNASAVHD</sequence>
<evidence type="ECO:0000313" key="2">
    <source>
        <dbReference type="EMBL" id="KFD58086.1"/>
    </source>
</evidence>
<name>A0A085MVE9_9BILA</name>
<feature type="compositionally biased region" description="Low complexity" evidence="1">
    <location>
        <begin position="170"/>
        <end position="186"/>
    </location>
</feature>
<evidence type="ECO:0000256" key="1">
    <source>
        <dbReference type="SAM" id="MobiDB-lite"/>
    </source>
</evidence>
<dbReference type="Proteomes" id="UP000030758">
    <property type="component" value="Unassembled WGS sequence"/>
</dbReference>